<sequence length="180" mass="19698">MPENRSIKAALALIDQDPTKILGLTVGPHTNVKPGQYIPKADAQSHPTLSFDVASPSATYMVVSLDIDAPFPSFGVLGPILHWIQPGIKASNGQLEVTKPFVANYIGPAPPPGSSPHRYIFFLYEQPEGFDGKKYAPPNGQNLSNWYRMRYDLDAWEKEIGLEEILCIVSVVNGCLAYVA</sequence>
<dbReference type="InterPro" id="IPR035810">
    <property type="entry name" value="PEBP_euk"/>
</dbReference>
<evidence type="ECO:0000313" key="2">
    <source>
        <dbReference type="Proteomes" id="UP000033540"/>
    </source>
</evidence>
<dbReference type="PANTHER" id="PTHR11362:SF78">
    <property type="entry name" value="PROTEASE INHIBITOR"/>
    <property type="match status" value="1"/>
</dbReference>
<dbReference type="AlphaFoldDB" id="A0A0F0IHJ8"/>
<dbReference type="GO" id="GO:0005543">
    <property type="term" value="F:phospholipid binding"/>
    <property type="evidence" value="ECO:0007669"/>
    <property type="project" value="TreeGrafter"/>
</dbReference>
<dbReference type="PANTHER" id="PTHR11362">
    <property type="entry name" value="PHOSPHATIDYLETHANOLAMINE-BINDING PROTEIN"/>
    <property type="match status" value="1"/>
</dbReference>
<dbReference type="GO" id="GO:0046578">
    <property type="term" value="P:regulation of Ras protein signal transduction"/>
    <property type="evidence" value="ECO:0007669"/>
    <property type="project" value="TreeGrafter"/>
</dbReference>
<evidence type="ECO:0000313" key="1">
    <source>
        <dbReference type="EMBL" id="KJK66646.1"/>
    </source>
</evidence>
<proteinExistence type="predicted"/>
<name>A0A0F0IHJ8_ASPPU</name>
<dbReference type="STRING" id="1403190.A0A0F0IHJ8"/>
<comment type="caution">
    <text evidence="1">The sequence shown here is derived from an EMBL/GenBank/DDBJ whole genome shotgun (WGS) entry which is preliminary data.</text>
</comment>
<protein>
    <submittedName>
        <fullName evidence="1">Phosphatidylethanolamine-binding protein</fullName>
    </submittedName>
</protein>
<dbReference type="InterPro" id="IPR008914">
    <property type="entry name" value="PEBP"/>
</dbReference>
<accession>A0A0F0IHJ8</accession>
<dbReference type="EMBL" id="JZEE01000237">
    <property type="protein sequence ID" value="KJK66646.1"/>
    <property type="molecule type" value="Genomic_DNA"/>
</dbReference>
<dbReference type="GO" id="GO:0030162">
    <property type="term" value="P:regulation of proteolysis"/>
    <property type="evidence" value="ECO:0007669"/>
    <property type="project" value="TreeGrafter"/>
</dbReference>
<dbReference type="InterPro" id="IPR036610">
    <property type="entry name" value="PEBP-like_sf"/>
</dbReference>
<dbReference type="OrthoDB" id="2506647at2759"/>
<dbReference type="Proteomes" id="UP000033540">
    <property type="component" value="Unassembled WGS sequence"/>
</dbReference>
<organism evidence="1 2">
    <name type="scientific">Aspergillus parasiticus (strain ATCC 56775 / NRRL 5862 / SRRC 143 / SU-1)</name>
    <dbReference type="NCBI Taxonomy" id="1403190"/>
    <lineage>
        <taxon>Eukaryota</taxon>
        <taxon>Fungi</taxon>
        <taxon>Dikarya</taxon>
        <taxon>Ascomycota</taxon>
        <taxon>Pezizomycotina</taxon>
        <taxon>Eurotiomycetes</taxon>
        <taxon>Eurotiomycetidae</taxon>
        <taxon>Eurotiales</taxon>
        <taxon>Aspergillaceae</taxon>
        <taxon>Aspergillus</taxon>
        <taxon>Aspergillus subgen. Circumdati</taxon>
    </lineage>
</organism>
<gene>
    <name evidence="1" type="ORF">P875_00128006</name>
</gene>
<reference evidence="1 2" key="1">
    <citation type="submission" date="2015-02" db="EMBL/GenBank/DDBJ databases">
        <title>Draft genome sequence of Aspergillus parasiticus SU-1.</title>
        <authorList>
            <person name="Yu J."/>
            <person name="Fedorova N."/>
            <person name="Yin Y."/>
            <person name="Losada L."/>
            <person name="Zafar N."/>
            <person name="Taujale R."/>
            <person name="Ehrlich K.C."/>
            <person name="Bhatnagar D."/>
            <person name="Cleveland T.E."/>
            <person name="Bennett J.W."/>
            <person name="Nierman W.C."/>
        </authorList>
    </citation>
    <scope>NUCLEOTIDE SEQUENCE [LARGE SCALE GENOMIC DNA]</scope>
    <source>
        <strain evidence="2">ATCC 56775 / NRRL 5862 / SRRC 143 / SU-1</strain>
    </source>
</reference>
<dbReference type="SUPFAM" id="SSF49777">
    <property type="entry name" value="PEBP-like"/>
    <property type="match status" value="1"/>
</dbReference>
<dbReference type="Gene3D" id="3.90.280.10">
    <property type="entry name" value="PEBP-like"/>
    <property type="match status" value="1"/>
</dbReference>
<dbReference type="CDD" id="cd00866">
    <property type="entry name" value="PEBP_euk"/>
    <property type="match status" value="1"/>
</dbReference>
<dbReference type="GO" id="GO:0030414">
    <property type="term" value="F:peptidase inhibitor activity"/>
    <property type="evidence" value="ECO:0007669"/>
    <property type="project" value="TreeGrafter"/>
</dbReference>
<dbReference type="Pfam" id="PF01161">
    <property type="entry name" value="PBP"/>
    <property type="match status" value="1"/>
</dbReference>
<dbReference type="FunFam" id="3.90.280.10:FF:000013">
    <property type="entry name" value="Protease inhibitor (Tfs1), putative"/>
    <property type="match status" value="1"/>
</dbReference>